<keyword evidence="2" id="KW-0732">Signal</keyword>
<feature type="compositionally biased region" description="Basic and acidic residues" evidence="1">
    <location>
        <begin position="74"/>
        <end position="85"/>
    </location>
</feature>
<proteinExistence type="predicted"/>
<feature type="compositionally biased region" description="Basic and acidic residues" evidence="1">
    <location>
        <begin position="468"/>
        <end position="483"/>
    </location>
</feature>
<organism evidence="3 4">
    <name type="scientific">Rhizoctonia solani AG-3 Rhs1AP</name>
    <dbReference type="NCBI Taxonomy" id="1086054"/>
    <lineage>
        <taxon>Eukaryota</taxon>
        <taxon>Fungi</taxon>
        <taxon>Dikarya</taxon>
        <taxon>Basidiomycota</taxon>
        <taxon>Agaricomycotina</taxon>
        <taxon>Agaricomycetes</taxon>
        <taxon>Cantharellales</taxon>
        <taxon>Ceratobasidiaceae</taxon>
        <taxon>Rhizoctonia</taxon>
    </lineage>
</organism>
<name>X8JKE2_9AGAM</name>
<feature type="compositionally biased region" description="Polar residues" evidence="1">
    <location>
        <begin position="386"/>
        <end position="395"/>
    </location>
</feature>
<feature type="compositionally biased region" description="Acidic residues" evidence="1">
    <location>
        <begin position="199"/>
        <end position="208"/>
    </location>
</feature>
<feature type="compositionally biased region" description="Basic and acidic residues" evidence="1">
    <location>
        <begin position="448"/>
        <end position="458"/>
    </location>
</feature>
<sequence length="552" mass="60104">MKIDIIWVLPWVGVVIAVQSTNGADFSSQVFDYVVVGGGTAGLAVAARLSDDPKYCWRGWGGNEILIRILRNARDQAKRNRDGRKAKTTSKVNKKATNQVESSKESSAPNQSSSSKSKSTDKDDSVVGHTAPSKGDNNTTNKKSAPAQPVDESDDEENWQSEPVAIEKSKPKTNSSTKTRQKGAPSKPNVSRDDKQHEDEESDGVEDEQTAKLTRPKTTPEPASKGKQKAAPVGDSDSEGEDQPVAHVTKPADRAIESKGKATTRPKRKATPTAPTPGSSDGENEDETAPKANSTHFKSVARSTADKHKHKRKASVVENTDESESEATSVTKDTRPKSKGTLTDARNTFTGSTTVDDDKSPAFPSGQGLKRKHTELDEDGLEHVSSRATSPTTPTVRDVSPELPSAIRDASPALTERFPSSTPEKKKRKSKELAQDDSESWEANVEAEIAKLETNNRDAKKHKPSNKSSDKSPPKVKPAEKSARSKKGARQGDPDESTQKAPARKRPILRQPRKDRDSEDIFTVTRKTKEELVEAIDVGGSERKLRKRTNKK</sequence>
<feature type="chain" id="PRO_5004986789" evidence="2">
    <location>
        <begin position="24"/>
        <end position="552"/>
    </location>
</feature>
<feature type="signal peptide" evidence="2">
    <location>
        <begin position="1"/>
        <end position="23"/>
    </location>
</feature>
<feature type="compositionally biased region" description="Basic and acidic residues" evidence="1">
    <location>
        <begin position="250"/>
        <end position="260"/>
    </location>
</feature>
<dbReference type="Gene3D" id="3.50.50.60">
    <property type="entry name" value="FAD/NAD(P)-binding domain"/>
    <property type="match status" value="1"/>
</dbReference>
<dbReference type="AlphaFoldDB" id="X8JKE2"/>
<dbReference type="SUPFAM" id="SSF51905">
    <property type="entry name" value="FAD/NAD(P)-binding domain"/>
    <property type="match status" value="1"/>
</dbReference>
<feature type="compositionally biased region" description="Basic residues" evidence="1">
    <location>
        <begin position="502"/>
        <end position="511"/>
    </location>
</feature>
<feature type="compositionally biased region" description="Low complexity" evidence="1">
    <location>
        <begin position="105"/>
        <end position="117"/>
    </location>
</feature>
<feature type="region of interest" description="Disordered" evidence="1">
    <location>
        <begin position="74"/>
        <end position="529"/>
    </location>
</feature>
<evidence type="ECO:0000256" key="2">
    <source>
        <dbReference type="SAM" id="SignalP"/>
    </source>
</evidence>
<dbReference type="EMBL" id="JATN01000315">
    <property type="protein sequence ID" value="EUC63686.1"/>
    <property type="molecule type" value="Genomic_DNA"/>
</dbReference>
<dbReference type="Proteomes" id="UP000030108">
    <property type="component" value="Unassembled WGS sequence"/>
</dbReference>
<comment type="caution">
    <text evidence="3">The sequence shown here is derived from an EMBL/GenBank/DDBJ whole genome shotgun (WGS) entry which is preliminary data.</text>
</comment>
<evidence type="ECO:0000313" key="3">
    <source>
        <dbReference type="EMBL" id="EUC63686.1"/>
    </source>
</evidence>
<evidence type="ECO:0000256" key="1">
    <source>
        <dbReference type="SAM" id="MobiDB-lite"/>
    </source>
</evidence>
<dbReference type="InterPro" id="IPR036188">
    <property type="entry name" value="FAD/NAD-bd_sf"/>
</dbReference>
<accession>X8JKE2</accession>
<reference evidence="4" key="1">
    <citation type="journal article" date="2014" name="Genome Announc.">
        <title>Draft genome sequence of the plant-pathogenic soil fungus Rhizoctonia solani anastomosis group 3 strain Rhs1AP.</title>
        <authorList>
            <person name="Cubeta M.A."/>
            <person name="Thomas E."/>
            <person name="Dean R.A."/>
            <person name="Jabaji S."/>
            <person name="Neate S.M."/>
            <person name="Tavantzis S."/>
            <person name="Toda T."/>
            <person name="Vilgalys R."/>
            <person name="Bharathan N."/>
            <person name="Fedorova-Abrams N."/>
            <person name="Pakala S.B."/>
            <person name="Pakala S.M."/>
            <person name="Zafar N."/>
            <person name="Joardar V."/>
            <person name="Losada L."/>
            <person name="Nierman W.C."/>
        </authorList>
    </citation>
    <scope>NUCLEOTIDE SEQUENCE [LARGE SCALE GENOMIC DNA]</scope>
    <source>
        <strain evidence="4">AG-3</strain>
    </source>
</reference>
<gene>
    <name evidence="3" type="ORF">RSOL_515690</name>
</gene>
<feature type="non-terminal residue" evidence="3">
    <location>
        <position position="552"/>
    </location>
</feature>
<protein>
    <submittedName>
        <fullName evidence="3">Uncharacterized protein</fullName>
    </submittedName>
</protein>
<evidence type="ECO:0000313" key="4">
    <source>
        <dbReference type="Proteomes" id="UP000030108"/>
    </source>
</evidence>
<feature type="compositionally biased region" description="Polar residues" evidence="1">
    <location>
        <begin position="340"/>
        <end position="354"/>
    </location>
</feature>